<comment type="caution">
    <text evidence="1">The sequence shown here is derived from an EMBL/GenBank/DDBJ whole genome shotgun (WGS) entry which is preliminary data.</text>
</comment>
<gene>
    <name evidence="1" type="ORF">JF72_14430</name>
</gene>
<dbReference type="HOGENOM" id="CLU_1667123_0_0_9"/>
<keyword evidence="2" id="KW-1185">Reference proteome</keyword>
<reference evidence="1 2" key="1">
    <citation type="submission" date="2015-01" db="EMBL/GenBank/DDBJ databases">
        <title>Comparative genomics of the lactic acid bacteria isolated from the honey bee gut.</title>
        <authorList>
            <person name="Ellegaard K.M."/>
            <person name="Tamarit D."/>
            <person name="Javelind E."/>
            <person name="Olofsson T."/>
            <person name="Andersson S.G."/>
            <person name="Vasquez A."/>
        </authorList>
    </citation>
    <scope>NUCLEOTIDE SEQUENCE [LARGE SCALE GENOMIC DNA]</scope>
    <source>
        <strain evidence="1 2">Hma11</strain>
        <plasmid evidence="1">pHma11p1</plasmid>
    </source>
</reference>
<sequence length="158" mass="18163">MLNDKCQFLNNVDWNAVKQVPLPNDTKGQLMLIDIPTYMAELQHDIYLLMHREQLKDKYFWLDDNHNFNPMQVMHRMGNIQTRYGLLVSSLSGKSILFEITDNQMTYLLDSSYKKLSSHAKSYFTLLKKLSDKRIEGIAVDCSSAVPSVGKSACVIKI</sequence>
<organism evidence="1 2">
    <name type="scientific">Lactobacillus apis</name>
    <dbReference type="NCBI Taxonomy" id="303541"/>
    <lineage>
        <taxon>Bacteria</taxon>
        <taxon>Bacillati</taxon>
        <taxon>Bacillota</taxon>
        <taxon>Bacilli</taxon>
        <taxon>Lactobacillales</taxon>
        <taxon>Lactobacillaceae</taxon>
        <taxon>Lactobacillus</taxon>
    </lineage>
</organism>
<accession>A0A0F4LL90</accession>
<keyword evidence="1" id="KW-0614">Plasmid</keyword>
<dbReference type="Proteomes" id="UP000033682">
    <property type="component" value="Plasmid pHma11p1"/>
</dbReference>
<proteinExistence type="predicted"/>
<dbReference type="RefSeq" id="WP_046308235.1">
    <property type="nucleotide sequence ID" value="NZ_KQ034005.1"/>
</dbReference>
<evidence type="ECO:0000313" key="2">
    <source>
        <dbReference type="Proteomes" id="UP000033682"/>
    </source>
</evidence>
<dbReference type="PATRIC" id="fig|303541.3.peg.13"/>
<dbReference type="EMBL" id="JXLG01000016">
    <property type="protein sequence ID" value="KJY59612.1"/>
    <property type="molecule type" value="Genomic_DNA"/>
</dbReference>
<evidence type="ECO:0000313" key="1">
    <source>
        <dbReference type="EMBL" id="KJY59612.1"/>
    </source>
</evidence>
<name>A0A0F4LL90_9LACO</name>
<geneLocation type="plasmid" evidence="1">
    <name>pHma11p1</name>
</geneLocation>
<dbReference type="AlphaFoldDB" id="A0A0F4LL90"/>
<protein>
    <submittedName>
        <fullName evidence="1">Uncharacterized protein</fullName>
    </submittedName>
</protein>